<reference evidence="7 8" key="1">
    <citation type="submission" date="2020-08" db="EMBL/GenBank/DDBJ databases">
        <title>Genomic Encyclopedia of Type Strains, Phase IV (KMG-IV): sequencing the most valuable type-strain genomes for metagenomic binning, comparative biology and taxonomic classification.</title>
        <authorList>
            <person name="Goeker M."/>
        </authorList>
    </citation>
    <scope>NUCLEOTIDE SEQUENCE [LARGE SCALE GENOMIC DNA]</scope>
    <source>
        <strain evidence="7 8">DSM 18233</strain>
    </source>
</reference>
<feature type="binding site" evidence="5">
    <location>
        <position position="256"/>
    </location>
    <ligand>
        <name>S-adenosyl-L-methionine</name>
        <dbReference type="ChEBI" id="CHEBI:59789"/>
    </ligand>
</feature>
<dbReference type="PROSITE" id="PS51686">
    <property type="entry name" value="SAM_MT_RSMB_NOP"/>
    <property type="match status" value="1"/>
</dbReference>
<dbReference type="Proteomes" id="UP000543030">
    <property type="component" value="Unassembled WGS sequence"/>
</dbReference>
<keyword evidence="3 5" id="KW-0949">S-adenosyl-L-methionine</keyword>
<evidence type="ECO:0000256" key="3">
    <source>
        <dbReference type="ARBA" id="ARBA00022691"/>
    </source>
</evidence>
<dbReference type="GO" id="GO:0003723">
    <property type="term" value="F:RNA binding"/>
    <property type="evidence" value="ECO:0007669"/>
    <property type="project" value="UniProtKB-UniRule"/>
</dbReference>
<dbReference type="SUPFAM" id="SSF53335">
    <property type="entry name" value="S-adenosyl-L-methionine-dependent methyltransferases"/>
    <property type="match status" value="1"/>
</dbReference>
<proteinExistence type="inferred from homology"/>
<dbReference type="Gene3D" id="3.40.50.150">
    <property type="entry name" value="Vaccinia Virus protein VP39"/>
    <property type="match status" value="1"/>
</dbReference>
<feature type="active site" description="Nucleophile" evidence="5">
    <location>
        <position position="356"/>
    </location>
</feature>
<dbReference type="Pfam" id="PF01189">
    <property type="entry name" value="Methyltr_RsmB-F"/>
    <property type="match status" value="1"/>
</dbReference>
<name>A0A840RLS2_9NEIS</name>
<keyword evidence="1 5" id="KW-0489">Methyltransferase</keyword>
<dbReference type="EMBL" id="JACHHN010000009">
    <property type="protein sequence ID" value="MBB5193061.1"/>
    <property type="molecule type" value="Genomic_DNA"/>
</dbReference>
<dbReference type="InterPro" id="IPR054728">
    <property type="entry name" value="RsmB-like_ferredoxin"/>
</dbReference>
<feature type="binding site" evidence="5">
    <location>
        <position position="303"/>
    </location>
    <ligand>
        <name>S-adenosyl-L-methionine</name>
        <dbReference type="ChEBI" id="CHEBI:59789"/>
    </ligand>
</feature>
<keyword evidence="8" id="KW-1185">Reference proteome</keyword>
<dbReference type="InterPro" id="IPR023267">
    <property type="entry name" value="RCMT"/>
</dbReference>
<dbReference type="EC" id="2.1.1.176" evidence="7"/>
<evidence type="ECO:0000313" key="7">
    <source>
        <dbReference type="EMBL" id="MBB5193061.1"/>
    </source>
</evidence>
<dbReference type="AlphaFoldDB" id="A0A840RLS2"/>
<dbReference type="CDD" id="cd02440">
    <property type="entry name" value="AdoMet_MTases"/>
    <property type="match status" value="1"/>
</dbReference>
<comment type="similarity">
    <text evidence="5">Belongs to the class I-like SAM-binding methyltransferase superfamily. RsmB/NOP family.</text>
</comment>
<evidence type="ECO:0000256" key="4">
    <source>
        <dbReference type="ARBA" id="ARBA00022884"/>
    </source>
</evidence>
<keyword evidence="2 5" id="KW-0808">Transferase</keyword>
<dbReference type="InterPro" id="IPR049560">
    <property type="entry name" value="MeTrfase_RsmB-F_NOP2_cat"/>
</dbReference>
<dbReference type="GO" id="GO:0001510">
    <property type="term" value="P:RNA methylation"/>
    <property type="evidence" value="ECO:0007669"/>
    <property type="project" value="InterPro"/>
</dbReference>
<gene>
    <name evidence="7" type="ORF">HNQ50_003815</name>
</gene>
<evidence type="ECO:0000256" key="1">
    <source>
        <dbReference type="ARBA" id="ARBA00022603"/>
    </source>
</evidence>
<comment type="caution">
    <text evidence="5">Lacks conserved residue(s) required for the propagation of feature annotation.</text>
</comment>
<comment type="caution">
    <text evidence="7">The sequence shown here is derived from an EMBL/GenBank/DDBJ whole genome shotgun (WGS) entry which is preliminary data.</text>
</comment>
<feature type="domain" description="SAM-dependent MTase RsmB/NOP-type" evidence="6">
    <location>
        <begin position="142"/>
        <end position="420"/>
    </location>
</feature>
<dbReference type="RefSeq" id="WP_184102714.1">
    <property type="nucleotide sequence ID" value="NZ_JACHHN010000009.1"/>
</dbReference>
<accession>A0A840RLS2</accession>
<evidence type="ECO:0000259" key="6">
    <source>
        <dbReference type="PROSITE" id="PS51686"/>
    </source>
</evidence>
<protein>
    <submittedName>
        <fullName evidence="7">16S rRNA (Cytosine967-C5)-methyltransferase</fullName>
        <ecNumber evidence="7">2.1.1.176</ecNumber>
    </submittedName>
</protein>
<keyword evidence="4 5" id="KW-0694">RNA-binding</keyword>
<organism evidence="7 8">
    <name type="scientific">Silvimonas terrae</name>
    <dbReference type="NCBI Taxonomy" id="300266"/>
    <lineage>
        <taxon>Bacteria</taxon>
        <taxon>Pseudomonadati</taxon>
        <taxon>Pseudomonadota</taxon>
        <taxon>Betaproteobacteria</taxon>
        <taxon>Neisseriales</taxon>
        <taxon>Chitinibacteraceae</taxon>
        <taxon>Silvimonas</taxon>
    </lineage>
</organism>
<evidence type="ECO:0000313" key="8">
    <source>
        <dbReference type="Proteomes" id="UP000543030"/>
    </source>
</evidence>
<dbReference type="Gene3D" id="3.30.70.1170">
    <property type="entry name" value="Sun protein, domain 3"/>
    <property type="match status" value="1"/>
</dbReference>
<dbReference type="Pfam" id="PF22458">
    <property type="entry name" value="RsmF-B_ferredox"/>
    <property type="match status" value="1"/>
</dbReference>
<evidence type="ECO:0000256" key="5">
    <source>
        <dbReference type="PROSITE-ProRule" id="PRU01023"/>
    </source>
</evidence>
<dbReference type="GO" id="GO:0008173">
    <property type="term" value="F:RNA methyltransferase activity"/>
    <property type="evidence" value="ECO:0007669"/>
    <property type="project" value="InterPro"/>
</dbReference>
<sequence>MLLTSIQFNAILDALEQILPFTAPADVCMSRLFREHKKLGSRDRAVIAETVFGVLRALPKLKWIAGEEAGGRLWLLAWHAAVEKHTIKELSTFYREDQLELAKTWKGKNLADAPLAVRAGFPQWIVDALHAESRTDEEILQLGLGLGQPAPLDIRANLLKNKRDALLEQLQAEHFQAEATPYSPWGIRLGGKPSLSRHPGFLGGLYEVQDEGSQLLTLLTGVRRGQMVTDFCAGAGGKTLALGAQMQSTGRLYAFDISEKRLANLKPRLARSGLSNVQSQLIASENDQKIKRLAGKMDAVLVDAPCSGLGTLRRNPDLKYRQSGTGVAELNAKQASILASAARLVKTGGRLVYATCSILESENSAIVDAFLATHPEFERVDVRTLLAKEKVELPLEGPDLRLTPIVHGTDGFYAAVMQRRSIAAVAEEVAAAIADAQDNASNEAQAVVTATTGEA</sequence>
<dbReference type="PRINTS" id="PR02008">
    <property type="entry name" value="RCMTFAMILY"/>
</dbReference>
<dbReference type="PANTHER" id="PTHR22807">
    <property type="entry name" value="NOP2 YEAST -RELATED NOL1/NOP2/FMU SUN DOMAIN-CONTAINING"/>
    <property type="match status" value="1"/>
</dbReference>
<dbReference type="InterPro" id="IPR029063">
    <property type="entry name" value="SAM-dependent_MTases_sf"/>
</dbReference>
<dbReference type="PANTHER" id="PTHR22807:SF53">
    <property type="entry name" value="RIBOSOMAL RNA SMALL SUBUNIT METHYLTRANSFERASE B-RELATED"/>
    <property type="match status" value="1"/>
</dbReference>
<dbReference type="InterPro" id="IPR001678">
    <property type="entry name" value="MeTrfase_RsmB-F_NOP2_dom"/>
</dbReference>
<evidence type="ECO:0000256" key="2">
    <source>
        <dbReference type="ARBA" id="ARBA00022679"/>
    </source>
</evidence>